<evidence type="ECO:0000256" key="1">
    <source>
        <dbReference type="SAM" id="MobiDB-lite"/>
    </source>
</evidence>
<evidence type="ECO:0000313" key="3">
    <source>
        <dbReference type="Proteomes" id="UP000266841"/>
    </source>
</evidence>
<accession>K0RQN9</accession>
<comment type="caution">
    <text evidence="2">The sequence shown here is derived from an EMBL/GenBank/DDBJ whole genome shotgun (WGS) entry which is preliminary data.</text>
</comment>
<gene>
    <name evidence="2" type="ORF">THAOC_24855</name>
</gene>
<name>K0RQN9_THAOC</name>
<reference evidence="2 3" key="1">
    <citation type="journal article" date="2012" name="Genome Biol.">
        <title>Genome and low-iron response of an oceanic diatom adapted to chronic iron limitation.</title>
        <authorList>
            <person name="Lommer M."/>
            <person name="Specht M."/>
            <person name="Roy A.S."/>
            <person name="Kraemer L."/>
            <person name="Andreson R."/>
            <person name="Gutowska M.A."/>
            <person name="Wolf J."/>
            <person name="Bergner S.V."/>
            <person name="Schilhabel M.B."/>
            <person name="Klostermeier U.C."/>
            <person name="Beiko R.G."/>
            <person name="Rosenstiel P."/>
            <person name="Hippler M."/>
            <person name="Laroche J."/>
        </authorList>
    </citation>
    <scope>NUCLEOTIDE SEQUENCE [LARGE SCALE GENOMIC DNA]</scope>
    <source>
        <strain evidence="2 3">CCMP1005</strain>
    </source>
</reference>
<proteinExistence type="predicted"/>
<protein>
    <submittedName>
        <fullName evidence="2">Uncharacterized protein</fullName>
    </submittedName>
</protein>
<feature type="non-terminal residue" evidence="2">
    <location>
        <position position="1"/>
    </location>
</feature>
<dbReference type="Proteomes" id="UP000266841">
    <property type="component" value="Unassembled WGS sequence"/>
</dbReference>
<evidence type="ECO:0000313" key="2">
    <source>
        <dbReference type="EMBL" id="EJK55415.1"/>
    </source>
</evidence>
<organism evidence="2 3">
    <name type="scientific">Thalassiosira oceanica</name>
    <name type="common">Marine diatom</name>
    <dbReference type="NCBI Taxonomy" id="159749"/>
    <lineage>
        <taxon>Eukaryota</taxon>
        <taxon>Sar</taxon>
        <taxon>Stramenopiles</taxon>
        <taxon>Ochrophyta</taxon>
        <taxon>Bacillariophyta</taxon>
        <taxon>Coscinodiscophyceae</taxon>
        <taxon>Thalassiosirophycidae</taxon>
        <taxon>Thalassiosirales</taxon>
        <taxon>Thalassiosiraceae</taxon>
        <taxon>Thalassiosira</taxon>
    </lineage>
</organism>
<dbReference type="EMBL" id="AGNL01034069">
    <property type="protein sequence ID" value="EJK55415.1"/>
    <property type="molecule type" value="Genomic_DNA"/>
</dbReference>
<keyword evidence="3" id="KW-1185">Reference proteome</keyword>
<feature type="region of interest" description="Disordered" evidence="1">
    <location>
        <begin position="1"/>
        <end position="59"/>
    </location>
</feature>
<sequence length="183" mass="19127">DGSPGKDAGPRQERGRPLLQQDSPLRCRLRLLPRRPCPDLQVGSPRREDPPYARTGRLSDEILLPLSPVPRRDATACTASRQMTAAACVGPAEFARRSRGPREASAATPDGNSFLIIPSVSSLAATRSSPLEVCHPGGSSPAQGTAHSPRRETIAPAVPAGPPVVLTVLAAASGNPPRTPPFG</sequence>
<feature type="region of interest" description="Disordered" evidence="1">
    <location>
        <begin position="127"/>
        <end position="160"/>
    </location>
</feature>
<dbReference type="AlphaFoldDB" id="K0RQN9"/>